<evidence type="ECO:0000313" key="8">
    <source>
        <dbReference type="Proteomes" id="UP001172457"/>
    </source>
</evidence>
<evidence type="ECO:0000256" key="2">
    <source>
        <dbReference type="ARBA" id="ARBA00022771"/>
    </source>
</evidence>
<dbReference type="GO" id="GO:0003677">
    <property type="term" value="F:DNA binding"/>
    <property type="evidence" value="ECO:0007669"/>
    <property type="project" value="UniProtKB-KW"/>
</dbReference>
<accession>A0AA38TWZ5</accession>
<evidence type="ECO:0000256" key="4">
    <source>
        <dbReference type="ARBA" id="ARBA00023125"/>
    </source>
</evidence>
<keyword evidence="2 5" id="KW-0863">Zinc-finger</keyword>
<dbReference type="InterPro" id="IPR036855">
    <property type="entry name" value="Znf_CCCH_sf"/>
</dbReference>
<dbReference type="EMBL" id="JARYMX010000002">
    <property type="protein sequence ID" value="KAJ9562525.1"/>
    <property type="molecule type" value="Genomic_DNA"/>
</dbReference>
<protein>
    <recommendedName>
        <fullName evidence="6">C3H1-type domain-containing protein</fullName>
    </recommendedName>
</protein>
<evidence type="ECO:0000259" key="6">
    <source>
        <dbReference type="PROSITE" id="PS50103"/>
    </source>
</evidence>
<feature type="zinc finger region" description="C3H1-type" evidence="5">
    <location>
        <begin position="64"/>
        <end position="92"/>
    </location>
</feature>
<evidence type="ECO:0000256" key="3">
    <source>
        <dbReference type="ARBA" id="ARBA00022833"/>
    </source>
</evidence>
<keyword evidence="4" id="KW-0238">DNA-binding</keyword>
<dbReference type="PANTHER" id="PTHR12506">
    <property type="entry name" value="PROTEIN PHOSPHATASE RELATED"/>
    <property type="match status" value="1"/>
</dbReference>
<feature type="zinc finger region" description="C3H1-type" evidence="5">
    <location>
        <begin position="109"/>
        <end position="136"/>
    </location>
</feature>
<organism evidence="7 8">
    <name type="scientific">Centaurea solstitialis</name>
    <name type="common">yellow star-thistle</name>
    <dbReference type="NCBI Taxonomy" id="347529"/>
    <lineage>
        <taxon>Eukaryota</taxon>
        <taxon>Viridiplantae</taxon>
        <taxon>Streptophyta</taxon>
        <taxon>Embryophyta</taxon>
        <taxon>Tracheophyta</taxon>
        <taxon>Spermatophyta</taxon>
        <taxon>Magnoliopsida</taxon>
        <taxon>eudicotyledons</taxon>
        <taxon>Gunneridae</taxon>
        <taxon>Pentapetalae</taxon>
        <taxon>asterids</taxon>
        <taxon>campanulids</taxon>
        <taxon>Asterales</taxon>
        <taxon>Asteraceae</taxon>
        <taxon>Carduoideae</taxon>
        <taxon>Cardueae</taxon>
        <taxon>Centaureinae</taxon>
        <taxon>Centaurea</taxon>
    </lineage>
</organism>
<evidence type="ECO:0000256" key="5">
    <source>
        <dbReference type="PROSITE-ProRule" id="PRU00723"/>
    </source>
</evidence>
<feature type="zinc finger region" description="C3H1-type" evidence="5">
    <location>
        <begin position="289"/>
        <end position="317"/>
    </location>
</feature>
<feature type="zinc finger region" description="C3H1-type" evidence="5">
    <location>
        <begin position="153"/>
        <end position="181"/>
    </location>
</feature>
<proteinExistence type="predicted"/>
<dbReference type="AlphaFoldDB" id="A0AA38TWZ5"/>
<feature type="domain" description="C3H1-type" evidence="6">
    <location>
        <begin position="153"/>
        <end position="181"/>
    </location>
</feature>
<name>A0AA38TWZ5_9ASTR</name>
<dbReference type="Proteomes" id="UP001172457">
    <property type="component" value="Chromosome 2"/>
</dbReference>
<dbReference type="GO" id="GO:0008270">
    <property type="term" value="F:zinc ion binding"/>
    <property type="evidence" value="ECO:0007669"/>
    <property type="project" value="UniProtKB-KW"/>
</dbReference>
<dbReference type="SUPFAM" id="SSF90229">
    <property type="entry name" value="CCCH zinc finger"/>
    <property type="match status" value="4"/>
</dbReference>
<dbReference type="InterPro" id="IPR050974">
    <property type="entry name" value="Plant_ZF_CCCH"/>
</dbReference>
<dbReference type="Gene3D" id="2.30.30.1190">
    <property type="match status" value="1"/>
</dbReference>
<keyword evidence="8" id="KW-1185">Reference proteome</keyword>
<evidence type="ECO:0000313" key="7">
    <source>
        <dbReference type="EMBL" id="KAJ9562525.1"/>
    </source>
</evidence>
<dbReference type="GO" id="GO:0003729">
    <property type="term" value="F:mRNA binding"/>
    <property type="evidence" value="ECO:0007669"/>
    <property type="project" value="UniProtKB-ARBA"/>
</dbReference>
<feature type="domain" description="C3H1-type" evidence="6">
    <location>
        <begin position="289"/>
        <end position="317"/>
    </location>
</feature>
<keyword evidence="3 5" id="KW-0862">Zinc</keyword>
<feature type="domain" description="C3H1-type" evidence="6">
    <location>
        <begin position="109"/>
        <end position="136"/>
    </location>
</feature>
<feature type="domain" description="C3H1-type" evidence="6">
    <location>
        <begin position="64"/>
        <end position="92"/>
    </location>
</feature>
<reference evidence="7" key="1">
    <citation type="submission" date="2023-03" db="EMBL/GenBank/DDBJ databases">
        <title>Chromosome-scale reference genome and RAD-based genetic map of yellow starthistle (Centaurea solstitialis) reveal putative structural variation and QTLs associated with invader traits.</title>
        <authorList>
            <person name="Reatini B."/>
            <person name="Cang F.A."/>
            <person name="Jiang Q."/>
            <person name="Mckibben M.T.W."/>
            <person name="Barker M.S."/>
            <person name="Rieseberg L.H."/>
            <person name="Dlugosch K.M."/>
        </authorList>
    </citation>
    <scope>NUCLEOTIDE SEQUENCE</scope>
    <source>
        <strain evidence="7">CAN-66</strain>
        <tissue evidence="7">Leaf</tissue>
    </source>
</reference>
<dbReference type="InterPro" id="IPR000571">
    <property type="entry name" value="Znf_CCCH"/>
</dbReference>
<dbReference type="PROSITE" id="PS50103">
    <property type="entry name" value="ZF_C3H1"/>
    <property type="match status" value="4"/>
</dbReference>
<dbReference type="PANTHER" id="PTHR12506:SF75">
    <property type="entry name" value="ZINC FINGER CCCH DOMAIN-CONTAINING PROTEIN 67-LIKE"/>
    <property type="match status" value="1"/>
</dbReference>
<gene>
    <name evidence="7" type="ORF">OSB04_007685</name>
</gene>
<dbReference type="SMART" id="SM00356">
    <property type="entry name" value="ZnF_C3H1"/>
    <property type="match status" value="4"/>
</dbReference>
<comment type="caution">
    <text evidence="7">The sequence shown here is derived from an EMBL/GenBank/DDBJ whole genome shotgun (WGS) entry which is preliminary data.</text>
</comment>
<keyword evidence="1 5" id="KW-0479">Metal-binding</keyword>
<dbReference type="Pfam" id="PF00642">
    <property type="entry name" value="zf-CCCH"/>
    <property type="match status" value="4"/>
</dbReference>
<dbReference type="Gene3D" id="4.10.1000.10">
    <property type="entry name" value="Zinc finger, CCCH-type"/>
    <property type="match status" value="1"/>
</dbReference>
<evidence type="ECO:0000256" key="1">
    <source>
        <dbReference type="ARBA" id="ARBA00022723"/>
    </source>
</evidence>
<sequence>MAASGDDGIKKKFFMDLKGLFSQIQKEVDESNQSDTYSAESKAVQLDYDDNGIGNNSNMLHPIRPHSKDCAFFIRTGKCKFGTTCIFNHPVLPENSVDLEKGNGNGVKNRCPIPCKFYLAGICKYGDSCRFNHSISEAEKALGLLNVFGFPKRLGKKNCAFYIRTGMCGYGKSCRFHHPDPLFIVPELYSSVVTGESTYDYKEASEIAPPFSESTLSHLSRPLMTPSASSFVYVHQNFVLGGNKAAKRNQGVRSSFALPAANVETFEDRSYGPPKREPCVLNDVGLPIRPGKKVCGNYERLGLCKFGRTCAYDHPNKHIAKRGSTSEFPSGGKTPDTDKLLDETDSVYDPVEYVAGDVSLFVCLHCCQPKGCKCFVP</sequence>